<reference evidence="1 2" key="1">
    <citation type="journal article" date="2018" name="J. Allergy Clin. Immunol.">
        <title>High-quality assembly of Dermatophagoides pteronyssinus genome and transcriptome reveals a wide range of novel allergens.</title>
        <authorList>
            <person name="Liu X.Y."/>
            <person name="Yang K.Y."/>
            <person name="Wang M.Q."/>
            <person name="Kwok J.S."/>
            <person name="Zeng X."/>
            <person name="Yang Z."/>
            <person name="Xiao X.J."/>
            <person name="Lau C.P."/>
            <person name="Li Y."/>
            <person name="Huang Z.M."/>
            <person name="Ba J.G."/>
            <person name="Yim A.K."/>
            <person name="Ouyang C.Y."/>
            <person name="Ngai S.M."/>
            <person name="Chan T.F."/>
            <person name="Leung E.L."/>
            <person name="Liu L."/>
            <person name="Liu Z.G."/>
            <person name="Tsui S.K."/>
        </authorList>
    </citation>
    <scope>NUCLEOTIDE SEQUENCE [LARGE SCALE GENOMIC DNA]</scope>
    <source>
        <strain evidence="1">Derp</strain>
    </source>
</reference>
<name>A0ABQ8J491_DERPT</name>
<evidence type="ECO:0000313" key="1">
    <source>
        <dbReference type="EMBL" id="KAH9417361.1"/>
    </source>
</evidence>
<dbReference type="Proteomes" id="UP000887458">
    <property type="component" value="Unassembled WGS sequence"/>
</dbReference>
<sequence>METFKFFNNHLFYKVLFLQKKKPTIVTPRTFFFFEYHSKREDDTTKEIKSTLGDFGKFLPFLTNSINNSDCINPNLVGISRNEFNRRRVQEIFAEMIPNNGLILPSKPITGLDDLYNENKSNIGSNKEKI</sequence>
<comment type="caution">
    <text evidence="1">The sequence shown here is derived from an EMBL/GenBank/DDBJ whole genome shotgun (WGS) entry which is preliminary data.</text>
</comment>
<protein>
    <submittedName>
        <fullName evidence="1">Uncharacterized protein</fullName>
    </submittedName>
</protein>
<organism evidence="1 2">
    <name type="scientific">Dermatophagoides pteronyssinus</name>
    <name type="common">European house dust mite</name>
    <dbReference type="NCBI Taxonomy" id="6956"/>
    <lineage>
        <taxon>Eukaryota</taxon>
        <taxon>Metazoa</taxon>
        <taxon>Ecdysozoa</taxon>
        <taxon>Arthropoda</taxon>
        <taxon>Chelicerata</taxon>
        <taxon>Arachnida</taxon>
        <taxon>Acari</taxon>
        <taxon>Acariformes</taxon>
        <taxon>Sarcoptiformes</taxon>
        <taxon>Astigmata</taxon>
        <taxon>Psoroptidia</taxon>
        <taxon>Analgoidea</taxon>
        <taxon>Pyroglyphidae</taxon>
        <taxon>Dermatophagoidinae</taxon>
        <taxon>Dermatophagoides</taxon>
    </lineage>
</organism>
<keyword evidence="2" id="KW-1185">Reference proteome</keyword>
<reference evidence="1 2" key="2">
    <citation type="journal article" date="2022" name="Mol. Biol. Evol.">
        <title>Comparative Genomics Reveals Insights into the Divergent Evolution of Astigmatic Mites and Household Pest Adaptations.</title>
        <authorList>
            <person name="Xiong Q."/>
            <person name="Wan A.T."/>
            <person name="Liu X."/>
            <person name="Fung C.S."/>
            <person name="Xiao X."/>
            <person name="Malainual N."/>
            <person name="Hou J."/>
            <person name="Wang L."/>
            <person name="Wang M."/>
            <person name="Yang K.Y."/>
            <person name="Cui Y."/>
            <person name="Leung E.L."/>
            <person name="Nong W."/>
            <person name="Shin S.K."/>
            <person name="Au S.W."/>
            <person name="Jeong K.Y."/>
            <person name="Chew F.T."/>
            <person name="Hui J.H."/>
            <person name="Leung T.F."/>
            <person name="Tungtrongchitr A."/>
            <person name="Zhong N."/>
            <person name="Liu Z."/>
            <person name="Tsui S.K."/>
        </authorList>
    </citation>
    <scope>NUCLEOTIDE SEQUENCE [LARGE SCALE GENOMIC DNA]</scope>
    <source>
        <strain evidence="1">Derp</strain>
    </source>
</reference>
<accession>A0ABQ8J491</accession>
<gene>
    <name evidence="1" type="ORF">DERP_007359</name>
</gene>
<dbReference type="EMBL" id="NJHN03000077">
    <property type="protein sequence ID" value="KAH9417361.1"/>
    <property type="molecule type" value="Genomic_DNA"/>
</dbReference>
<proteinExistence type="predicted"/>
<evidence type="ECO:0000313" key="2">
    <source>
        <dbReference type="Proteomes" id="UP000887458"/>
    </source>
</evidence>